<feature type="transmembrane region" description="Helical" evidence="1">
    <location>
        <begin position="233"/>
        <end position="252"/>
    </location>
</feature>
<keyword evidence="1" id="KW-0812">Transmembrane</keyword>
<dbReference type="AlphaFoldDB" id="A0AAW8CTD8"/>
<evidence type="ECO:0000259" key="2">
    <source>
        <dbReference type="Pfam" id="PF01757"/>
    </source>
</evidence>
<organism evidence="3 4">
    <name type="scientific">Variovorax boronicumulans</name>
    <dbReference type="NCBI Taxonomy" id="436515"/>
    <lineage>
        <taxon>Bacteria</taxon>
        <taxon>Pseudomonadati</taxon>
        <taxon>Pseudomonadota</taxon>
        <taxon>Betaproteobacteria</taxon>
        <taxon>Burkholderiales</taxon>
        <taxon>Comamonadaceae</taxon>
        <taxon>Variovorax</taxon>
    </lineage>
</organism>
<feature type="domain" description="Acyltransferase 3" evidence="2">
    <location>
        <begin position="7"/>
        <end position="310"/>
    </location>
</feature>
<dbReference type="Proteomes" id="UP001242045">
    <property type="component" value="Unassembled WGS sequence"/>
</dbReference>
<keyword evidence="1" id="KW-1133">Transmembrane helix</keyword>
<dbReference type="Pfam" id="PF01757">
    <property type="entry name" value="Acyl_transf_3"/>
    <property type="match status" value="1"/>
</dbReference>
<feature type="transmembrane region" description="Helical" evidence="1">
    <location>
        <begin position="292"/>
        <end position="314"/>
    </location>
</feature>
<protein>
    <submittedName>
        <fullName evidence="3">Peptidoglycan/LPS O-acetylase OafA/YrhL</fullName>
    </submittedName>
</protein>
<feature type="transmembrane region" description="Helical" evidence="1">
    <location>
        <begin position="208"/>
        <end position="227"/>
    </location>
</feature>
<dbReference type="InterPro" id="IPR050879">
    <property type="entry name" value="Acyltransferase_3"/>
</dbReference>
<dbReference type="InterPro" id="IPR002656">
    <property type="entry name" value="Acyl_transf_3_dom"/>
</dbReference>
<dbReference type="GO" id="GO:0009103">
    <property type="term" value="P:lipopolysaccharide biosynthetic process"/>
    <property type="evidence" value="ECO:0007669"/>
    <property type="project" value="TreeGrafter"/>
</dbReference>
<gene>
    <name evidence="3" type="ORF">J2W31_000084</name>
</gene>
<dbReference type="GO" id="GO:0016020">
    <property type="term" value="C:membrane"/>
    <property type="evidence" value="ECO:0007669"/>
    <property type="project" value="TreeGrafter"/>
</dbReference>
<dbReference type="RefSeq" id="WP_307683477.1">
    <property type="nucleotide sequence ID" value="NZ_JAUSRD010000001.1"/>
</dbReference>
<dbReference type="PANTHER" id="PTHR23028">
    <property type="entry name" value="ACETYLTRANSFERASE"/>
    <property type="match status" value="1"/>
</dbReference>
<keyword evidence="1" id="KW-0472">Membrane</keyword>
<accession>A0AAW8CTD8</accession>
<feature type="transmembrane region" description="Helical" evidence="1">
    <location>
        <begin position="74"/>
        <end position="93"/>
    </location>
</feature>
<evidence type="ECO:0000313" key="3">
    <source>
        <dbReference type="EMBL" id="MDP9890988.1"/>
    </source>
</evidence>
<feature type="transmembrane region" description="Helical" evidence="1">
    <location>
        <begin position="153"/>
        <end position="171"/>
    </location>
</feature>
<comment type="caution">
    <text evidence="3">The sequence shown here is derived from an EMBL/GenBank/DDBJ whole genome shotgun (WGS) entry which is preliminary data.</text>
</comment>
<proteinExistence type="predicted"/>
<evidence type="ECO:0000313" key="4">
    <source>
        <dbReference type="Proteomes" id="UP001242045"/>
    </source>
</evidence>
<dbReference type="EMBL" id="JAUSRD010000001">
    <property type="protein sequence ID" value="MDP9890988.1"/>
    <property type="molecule type" value="Genomic_DNA"/>
</dbReference>
<dbReference type="PANTHER" id="PTHR23028:SF53">
    <property type="entry name" value="ACYL_TRANSF_3 DOMAIN-CONTAINING PROTEIN"/>
    <property type="match status" value="1"/>
</dbReference>
<feature type="transmembrane region" description="Helical" evidence="1">
    <location>
        <begin position="264"/>
        <end position="286"/>
    </location>
</feature>
<sequence length="333" mass="37671">MSLPYNPALDGVRALSILAVVLFHCDVPGARGGFIGLDIFFVLSGYLITSLLTAEYRRGGIEIGRFYAHRALRLYPTLLLMVAVYVGLAPILWPADDRWLSAVLAALYVYDYALAFRELAYTIGHTWSLGVEEKFYLLWPLVLPLFLRTRHPVRWLVSVFLAVTAWRYFVAMNWTWSQAYFRFDTRMSGILLGAIAALTRFKVSTRALAVACMVLLVLMALPSLPTSHQTEAVTLRITLAELSAFVLICFAAEHGRAKFLASRPMVYAGRLSYGIYLWHFPLVLLLRDTQPLWITLPVTLVFSLAMAAICLHLVDTPLKRWRQKAWPDGRRTA</sequence>
<reference evidence="3" key="1">
    <citation type="submission" date="2023-07" db="EMBL/GenBank/DDBJ databases">
        <title>Sorghum-associated microbial communities from plants grown in Nebraska, USA.</title>
        <authorList>
            <person name="Schachtman D."/>
        </authorList>
    </citation>
    <scope>NUCLEOTIDE SEQUENCE</scope>
    <source>
        <strain evidence="3">DS3754</strain>
    </source>
</reference>
<name>A0AAW8CTD8_9BURK</name>
<feature type="transmembrane region" description="Helical" evidence="1">
    <location>
        <begin position="34"/>
        <end position="54"/>
    </location>
</feature>
<dbReference type="GO" id="GO:0016747">
    <property type="term" value="F:acyltransferase activity, transferring groups other than amino-acyl groups"/>
    <property type="evidence" value="ECO:0007669"/>
    <property type="project" value="InterPro"/>
</dbReference>
<evidence type="ECO:0000256" key="1">
    <source>
        <dbReference type="SAM" id="Phobius"/>
    </source>
</evidence>